<keyword evidence="1" id="KW-0732">Signal</keyword>
<dbReference type="RefSeq" id="WP_165266694.1">
    <property type="nucleotide sequence ID" value="NZ_JAALLS010000004.1"/>
</dbReference>
<sequence>MNLQNTLLKASLFCLFSLFTLQVSAHNLWIETAPTANIGEHHRVSIYMGEYSYGVRENIKEHRKEIGPITLYLIEPDGTVAELETTIDGNRFVARFTPKTKGTYRLALNVTKAPVVDWREYDLGILKTNFFSSAVVEVAAPKDHKTSMNPVSDLNELLITPTTTAPFERNTPVTFQLTFQGKPLPEQEIKVGYKDKWFKTLYTDEQGQLTVSFPWNGQFVIETVHTEQTSGSFQGEEYEAIRHTATYVIPRQK</sequence>
<evidence type="ECO:0000256" key="1">
    <source>
        <dbReference type="SAM" id="SignalP"/>
    </source>
</evidence>
<dbReference type="Proteomes" id="UP000479132">
    <property type="component" value="Unassembled WGS sequence"/>
</dbReference>
<evidence type="ECO:0000313" key="3">
    <source>
        <dbReference type="Proteomes" id="UP000479132"/>
    </source>
</evidence>
<dbReference type="EMBL" id="JAALLS010000004">
    <property type="protein sequence ID" value="NGP87702.1"/>
    <property type="molecule type" value="Genomic_DNA"/>
</dbReference>
<reference evidence="2 3" key="1">
    <citation type="submission" date="2020-02" db="EMBL/GenBank/DDBJ databases">
        <title>Aliifodinibius halophilus 2W32, complete genome.</title>
        <authorList>
            <person name="Li Y."/>
            <person name="Wu S."/>
        </authorList>
    </citation>
    <scope>NUCLEOTIDE SEQUENCE [LARGE SCALE GENOMIC DNA]</scope>
    <source>
        <strain evidence="2 3">2W32</strain>
    </source>
</reference>
<accession>A0A6M1TBQ0</accession>
<organism evidence="2 3">
    <name type="scientific">Fodinibius halophilus</name>
    <dbReference type="NCBI Taxonomy" id="1736908"/>
    <lineage>
        <taxon>Bacteria</taxon>
        <taxon>Pseudomonadati</taxon>
        <taxon>Balneolota</taxon>
        <taxon>Balneolia</taxon>
        <taxon>Balneolales</taxon>
        <taxon>Balneolaceae</taxon>
        <taxon>Fodinibius</taxon>
    </lineage>
</organism>
<proteinExistence type="predicted"/>
<gene>
    <name evidence="2" type="ORF">G3569_04995</name>
</gene>
<keyword evidence="3" id="KW-1185">Reference proteome</keyword>
<dbReference type="AlphaFoldDB" id="A0A6M1TBQ0"/>
<feature type="chain" id="PRO_5027059330" evidence="1">
    <location>
        <begin position="26"/>
        <end position="253"/>
    </location>
</feature>
<comment type="caution">
    <text evidence="2">The sequence shown here is derived from an EMBL/GenBank/DDBJ whole genome shotgun (WGS) entry which is preliminary data.</text>
</comment>
<dbReference type="InterPro" id="IPR019613">
    <property type="entry name" value="DUF4198"/>
</dbReference>
<dbReference type="Pfam" id="PF10670">
    <property type="entry name" value="DUF4198"/>
    <property type="match status" value="1"/>
</dbReference>
<protein>
    <submittedName>
        <fullName evidence="2">DUF4198 domain-containing protein</fullName>
    </submittedName>
</protein>
<evidence type="ECO:0000313" key="2">
    <source>
        <dbReference type="EMBL" id="NGP87702.1"/>
    </source>
</evidence>
<name>A0A6M1TBQ0_9BACT</name>
<feature type="signal peptide" evidence="1">
    <location>
        <begin position="1"/>
        <end position="25"/>
    </location>
</feature>